<evidence type="ECO:0000256" key="9">
    <source>
        <dbReference type="ARBA" id="ARBA00022701"/>
    </source>
</evidence>
<keyword evidence="11" id="KW-0995">Kinetochore</keyword>
<evidence type="ECO:0000256" key="12">
    <source>
        <dbReference type="ARBA" id="ARBA00023212"/>
    </source>
</evidence>
<feature type="region of interest" description="Disordered" evidence="16">
    <location>
        <begin position="195"/>
        <end position="344"/>
    </location>
</feature>
<feature type="compositionally biased region" description="Polar residues" evidence="16">
    <location>
        <begin position="127"/>
        <end position="141"/>
    </location>
</feature>
<dbReference type="InterPro" id="IPR013964">
    <property type="entry name" value="DASH_Ask1"/>
</dbReference>
<keyword evidence="6" id="KW-0158">Chromosome</keyword>
<reference evidence="17 18" key="1">
    <citation type="submission" date="2013-07" db="EMBL/GenBank/DDBJ databases">
        <title>The Genome Sequence of Cryptococcus heveanensis BCC8398.</title>
        <authorList>
            <consortium name="The Broad Institute Genome Sequencing Platform"/>
            <person name="Cuomo C."/>
            <person name="Litvintseva A."/>
            <person name="Chen Y."/>
            <person name="Heitman J."/>
            <person name="Sun S."/>
            <person name="Springer D."/>
            <person name="Dromer F."/>
            <person name="Young S.K."/>
            <person name="Zeng Q."/>
            <person name="Gargeya S."/>
            <person name="Fitzgerald M."/>
            <person name="Abouelleil A."/>
            <person name="Alvarado L."/>
            <person name="Berlin A.M."/>
            <person name="Chapman S.B."/>
            <person name="Dewar J."/>
            <person name="Goldberg J."/>
            <person name="Griggs A."/>
            <person name="Gujja S."/>
            <person name="Hansen M."/>
            <person name="Howarth C."/>
            <person name="Imamovic A."/>
            <person name="Larimer J."/>
            <person name="McCowan C."/>
            <person name="Murphy C."/>
            <person name="Pearson M."/>
            <person name="Priest M."/>
            <person name="Roberts A."/>
            <person name="Saif S."/>
            <person name="Shea T."/>
            <person name="Sykes S."/>
            <person name="Wortman J."/>
            <person name="Nusbaum C."/>
            <person name="Birren B."/>
        </authorList>
    </citation>
    <scope>NUCLEOTIDE SEQUENCE [LARGE SCALE GENOMIC DNA]</scope>
    <source>
        <strain evidence="17 18">BCC8398</strain>
    </source>
</reference>
<dbReference type="STRING" id="1296120.A0A1B9GK08"/>
<protein>
    <recommendedName>
        <fullName evidence="5">DASH complex subunit ASK1</fullName>
    </recommendedName>
</protein>
<feature type="region of interest" description="Disordered" evidence="16">
    <location>
        <begin position="488"/>
        <end position="582"/>
    </location>
</feature>
<keyword evidence="18" id="KW-1185">Reference proteome</keyword>
<feature type="compositionally biased region" description="Polar residues" evidence="16">
    <location>
        <begin position="200"/>
        <end position="212"/>
    </location>
</feature>
<feature type="compositionally biased region" description="Polar residues" evidence="16">
    <location>
        <begin position="536"/>
        <end position="559"/>
    </location>
</feature>
<comment type="subcellular location">
    <subcellularLocation>
        <location evidence="3">Chromosome</location>
        <location evidence="3">Centromere</location>
        <location evidence="3">Kinetochore</location>
    </subcellularLocation>
    <subcellularLocation>
        <location evidence="2">Cytoplasm</location>
        <location evidence="2">Cytoskeleton</location>
        <location evidence="2">Spindle</location>
    </subcellularLocation>
    <subcellularLocation>
        <location evidence="1">Nucleus</location>
    </subcellularLocation>
</comment>
<keyword evidence="9" id="KW-0493">Microtubule</keyword>
<name>A0A1B9GK08_9TREE</name>
<sequence>MSNPPSSANPLLNPPFYVIPGIDPSSPISAQTERIDQLNTLLLQEIDANFAKFHQVVTSRILPEIKRFAIASEPTREASQFWRSFFEAASSVRLPGSADSTLPSQGDTSTQYDDHTLTLRRDANDSSIQHQHLPTGANDTGSFIFDPPATSSTPLPPGKGQGRPNESWEDSMGSPFEKLDRQLRSELRISDKGGQYAYEGTSSDMPTPSLPSGYSLPSMMSRDSSEFSQSQQDEGHSTGTVEPSQLSNASNAPLPTSATPKANRSALPSVSKSRSNPFGPNFNGIVDMRSTPLNPKSKSSKSKRDKTARPPKASILPNVDLDSSSDEDGLPFGMSPPVTMNFTLPPKAQAFNNIARTPGKSFGSRSGAAAAKENEGERQAKHILDDLLEEMSAAPSPRMPTPDGLGRYSIVPGELQPGEGGLLFPASSAQGASQPANVFRAIQEGDDGGMDDDETYHRPPLGGGGRRSMANTSFGSDVVELPVEQVFSADDSIDPDDSYDSDGDDEYSHPPTNTGSGMGSMGAGGAMSSVPYSLPTHDNITQGDMSYLSSEGDITTTSEAGAIFGRQPPPQARYSQAPGPVGTLAGGLNEAGSRQNMFELRKMDEIHTYHGGRLEDAAGEDVELSPTLGKR</sequence>
<evidence type="ECO:0000256" key="10">
    <source>
        <dbReference type="ARBA" id="ARBA00022776"/>
    </source>
</evidence>
<evidence type="ECO:0000256" key="1">
    <source>
        <dbReference type="ARBA" id="ARBA00004123"/>
    </source>
</evidence>
<keyword evidence="13" id="KW-0539">Nucleus</keyword>
<evidence type="ECO:0000256" key="7">
    <source>
        <dbReference type="ARBA" id="ARBA00022490"/>
    </source>
</evidence>
<feature type="region of interest" description="Disordered" evidence="16">
    <location>
        <begin position="444"/>
        <end position="472"/>
    </location>
</feature>
<keyword evidence="12" id="KW-0206">Cytoskeleton</keyword>
<evidence type="ECO:0000256" key="3">
    <source>
        <dbReference type="ARBA" id="ARBA00004629"/>
    </source>
</evidence>
<evidence type="ECO:0000256" key="13">
    <source>
        <dbReference type="ARBA" id="ARBA00023242"/>
    </source>
</evidence>
<keyword evidence="10" id="KW-0498">Mitosis</keyword>
<dbReference type="OrthoDB" id="5573898at2759"/>
<feature type="compositionally biased region" description="Gly residues" evidence="16">
    <location>
        <begin position="516"/>
        <end position="525"/>
    </location>
</feature>
<evidence type="ECO:0000313" key="17">
    <source>
        <dbReference type="EMBL" id="OCF31336.1"/>
    </source>
</evidence>
<evidence type="ECO:0000256" key="2">
    <source>
        <dbReference type="ARBA" id="ARBA00004186"/>
    </source>
</evidence>
<evidence type="ECO:0000256" key="6">
    <source>
        <dbReference type="ARBA" id="ARBA00022454"/>
    </source>
</evidence>
<feature type="compositionally biased region" description="Acidic residues" evidence="16">
    <location>
        <begin position="491"/>
        <end position="505"/>
    </location>
</feature>
<evidence type="ECO:0000256" key="14">
    <source>
        <dbReference type="ARBA" id="ARBA00023306"/>
    </source>
</evidence>
<evidence type="ECO:0000256" key="5">
    <source>
        <dbReference type="ARBA" id="ARBA00014520"/>
    </source>
</evidence>
<dbReference type="PANTHER" id="PTHR28200">
    <property type="entry name" value="DASH COMPLEX SUBUNIT ASK1"/>
    <property type="match status" value="1"/>
</dbReference>
<dbReference type="Proteomes" id="UP000092666">
    <property type="component" value="Unassembled WGS sequence"/>
</dbReference>
<feature type="compositionally biased region" description="Acidic residues" evidence="16">
    <location>
        <begin position="444"/>
        <end position="454"/>
    </location>
</feature>
<keyword evidence="8" id="KW-0132">Cell division</keyword>
<evidence type="ECO:0000256" key="11">
    <source>
        <dbReference type="ARBA" id="ARBA00022838"/>
    </source>
</evidence>
<reference evidence="18" key="2">
    <citation type="submission" date="2013-12" db="EMBL/GenBank/DDBJ databases">
        <title>Evolution of pathogenesis and genome organization in the Tremellales.</title>
        <authorList>
            <person name="Cuomo C."/>
            <person name="Litvintseva A."/>
            <person name="Heitman J."/>
            <person name="Chen Y."/>
            <person name="Sun S."/>
            <person name="Springer D."/>
            <person name="Dromer F."/>
            <person name="Young S."/>
            <person name="Zeng Q."/>
            <person name="Chapman S."/>
            <person name="Gujja S."/>
            <person name="Saif S."/>
            <person name="Birren B."/>
        </authorList>
    </citation>
    <scope>NUCLEOTIDE SEQUENCE [LARGE SCALE GENOMIC DNA]</scope>
    <source>
        <strain evidence="18">BCC8398</strain>
    </source>
</reference>
<feature type="region of interest" description="Disordered" evidence="16">
    <location>
        <begin position="611"/>
        <end position="631"/>
    </location>
</feature>
<keyword evidence="14" id="KW-0131">Cell cycle</keyword>
<dbReference type="EMBL" id="KV700135">
    <property type="protein sequence ID" value="OCF31336.1"/>
    <property type="molecule type" value="Genomic_DNA"/>
</dbReference>
<dbReference type="Pfam" id="PF08655">
    <property type="entry name" value="DASH_Ask1"/>
    <property type="match status" value="1"/>
</dbReference>
<dbReference type="GO" id="GO:0051301">
    <property type="term" value="P:cell division"/>
    <property type="evidence" value="ECO:0007669"/>
    <property type="project" value="UniProtKB-KW"/>
</dbReference>
<gene>
    <name evidence="17" type="ORF">I316_06941</name>
</gene>
<dbReference type="GO" id="GO:0072686">
    <property type="term" value="C:mitotic spindle"/>
    <property type="evidence" value="ECO:0007669"/>
    <property type="project" value="InterPro"/>
</dbReference>
<dbReference type="GO" id="GO:0042729">
    <property type="term" value="C:DASH complex"/>
    <property type="evidence" value="ECO:0007669"/>
    <property type="project" value="InterPro"/>
</dbReference>
<evidence type="ECO:0000256" key="8">
    <source>
        <dbReference type="ARBA" id="ARBA00022618"/>
    </source>
</evidence>
<feature type="region of interest" description="Disordered" evidence="16">
    <location>
        <begin position="357"/>
        <end position="378"/>
    </location>
</feature>
<accession>A0A1B9GK08</accession>
<feature type="compositionally biased region" description="Low complexity" evidence="16">
    <location>
        <begin position="218"/>
        <end position="232"/>
    </location>
</feature>
<dbReference type="GO" id="GO:0005874">
    <property type="term" value="C:microtubule"/>
    <property type="evidence" value="ECO:0007669"/>
    <property type="project" value="UniProtKB-KW"/>
</dbReference>
<feature type="compositionally biased region" description="Polar residues" evidence="16">
    <location>
        <begin position="237"/>
        <end position="278"/>
    </location>
</feature>
<keyword evidence="7" id="KW-0963">Cytoplasm</keyword>
<proteinExistence type="inferred from homology"/>
<evidence type="ECO:0000256" key="16">
    <source>
        <dbReference type="SAM" id="MobiDB-lite"/>
    </source>
</evidence>
<evidence type="ECO:0000313" key="18">
    <source>
        <dbReference type="Proteomes" id="UP000092666"/>
    </source>
</evidence>
<organism evidence="17 18">
    <name type="scientific">Kwoniella heveanensis BCC8398</name>
    <dbReference type="NCBI Taxonomy" id="1296120"/>
    <lineage>
        <taxon>Eukaryota</taxon>
        <taxon>Fungi</taxon>
        <taxon>Dikarya</taxon>
        <taxon>Basidiomycota</taxon>
        <taxon>Agaricomycotina</taxon>
        <taxon>Tremellomycetes</taxon>
        <taxon>Tremellales</taxon>
        <taxon>Cryptococcaceae</taxon>
        <taxon>Kwoniella</taxon>
    </lineage>
</organism>
<feature type="region of interest" description="Disordered" evidence="16">
    <location>
        <begin position="127"/>
        <end position="173"/>
    </location>
</feature>
<dbReference type="PANTHER" id="PTHR28200:SF1">
    <property type="entry name" value="DASH COMPLEX SUBUNIT ASK1"/>
    <property type="match status" value="1"/>
</dbReference>
<evidence type="ECO:0000256" key="15">
    <source>
        <dbReference type="ARBA" id="ARBA00023328"/>
    </source>
</evidence>
<comment type="similarity">
    <text evidence="4">Belongs to the DASH complex ASK1 family.</text>
</comment>
<dbReference type="AlphaFoldDB" id="A0A1B9GK08"/>
<keyword evidence="15" id="KW-0137">Centromere</keyword>
<dbReference type="GO" id="GO:0044732">
    <property type="term" value="C:mitotic spindle pole body"/>
    <property type="evidence" value="ECO:0007669"/>
    <property type="project" value="TreeGrafter"/>
</dbReference>
<evidence type="ECO:0000256" key="4">
    <source>
        <dbReference type="ARBA" id="ARBA00010731"/>
    </source>
</evidence>
<dbReference type="GO" id="GO:0008608">
    <property type="term" value="P:attachment of spindle microtubules to kinetochore"/>
    <property type="evidence" value="ECO:0007669"/>
    <property type="project" value="InterPro"/>
</dbReference>